<evidence type="ECO:0000256" key="3">
    <source>
        <dbReference type="SAM" id="Phobius"/>
    </source>
</evidence>
<accession>A0AAW0FHX9</accession>
<keyword evidence="2" id="KW-0560">Oxidoreductase</keyword>
<dbReference type="GO" id="GO:0016491">
    <property type="term" value="F:oxidoreductase activity"/>
    <property type="evidence" value="ECO:0007669"/>
    <property type="project" value="UniProtKB-KW"/>
</dbReference>
<dbReference type="EMBL" id="JASBNA010000070">
    <property type="protein sequence ID" value="KAK7678559.1"/>
    <property type="molecule type" value="Genomic_DNA"/>
</dbReference>
<dbReference type="InterPro" id="IPR051019">
    <property type="entry name" value="VLCFA-Steroid_DH"/>
</dbReference>
<evidence type="ECO:0000313" key="5">
    <source>
        <dbReference type="Proteomes" id="UP001385951"/>
    </source>
</evidence>
<keyword evidence="3" id="KW-0812">Transmembrane</keyword>
<dbReference type="AlphaFoldDB" id="A0AAW0FHX9"/>
<dbReference type="InterPro" id="IPR036291">
    <property type="entry name" value="NAD(P)-bd_dom_sf"/>
</dbReference>
<dbReference type="PANTHER" id="PTHR43899">
    <property type="entry name" value="RH59310P"/>
    <property type="match status" value="1"/>
</dbReference>
<name>A0AAW0FHX9_9APHY</name>
<dbReference type="Proteomes" id="UP001385951">
    <property type="component" value="Unassembled WGS sequence"/>
</dbReference>
<gene>
    <name evidence="4" type="ORF">QCA50_018431</name>
</gene>
<comment type="similarity">
    <text evidence="1">Belongs to the short-chain dehydrogenases/reductases (SDR) family.</text>
</comment>
<dbReference type="Gene3D" id="3.40.50.720">
    <property type="entry name" value="NAD(P)-binding Rossmann-like Domain"/>
    <property type="match status" value="1"/>
</dbReference>
<keyword evidence="5" id="KW-1185">Reference proteome</keyword>
<protein>
    <submittedName>
        <fullName evidence="4">Uncharacterized protein</fullName>
    </submittedName>
</protein>
<dbReference type="SUPFAM" id="SSF51735">
    <property type="entry name" value="NAD(P)-binding Rossmann-fold domains"/>
    <property type="match status" value="1"/>
</dbReference>
<dbReference type="Pfam" id="PF00106">
    <property type="entry name" value="adh_short"/>
    <property type="match status" value="1"/>
</dbReference>
<organism evidence="4 5">
    <name type="scientific">Cerrena zonata</name>
    <dbReference type="NCBI Taxonomy" id="2478898"/>
    <lineage>
        <taxon>Eukaryota</taxon>
        <taxon>Fungi</taxon>
        <taxon>Dikarya</taxon>
        <taxon>Basidiomycota</taxon>
        <taxon>Agaricomycotina</taxon>
        <taxon>Agaricomycetes</taxon>
        <taxon>Polyporales</taxon>
        <taxon>Cerrenaceae</taxon>
        <taxon>Cerrena</taxon>
    </lineage>
</organism>
<dbReference type="InterPro" id="IPR002347">
    <property type="entry name" value="SDR_fam"/>
</dbReference>
<evidence type="ECO:0000256" key="1">
    <source>
        <dbReference type="ARBA" id="ARBA00006484"/>
    </source>
</evidence>
<proteinExistence type="inferred from homology"/>
<dbReference type="GO" id="GO:0005783">
    <property type="term" value="C:endoplasmic reticulum"/>
    <property type="evidence" value="ECO:0007669"/>
    <property type="project" value="TreeGrafter"/>
</dbReference>
<evidence type="ECO:0000256" key="2">
    <source>
        <dbReference type="ARBA" id="ARBA00023002"/>
    </source>
</evidence>
<reference evidence="4 5" key="1">
    <citation type="submission" date="2022-09" db="EMBL/GenBank/DDBJ databases">
        <authorList>
            <person name="Palmer J.M."/>
        </authorList>
    </citation>
    <scope>NUCLEOTIDE SEQUENCE [LARGE SCALE GENOMIC DNA]</scope>
    <source>
        <strain evidence="4 5">DSM 7382</strain>
    </source>
</reference>
<comment type="caution">
    <text evidence="4">The sequence shown here is derived from an EMBL/GenBank/DDBJ whole genome shotgun (WGS) entry which is preliminary data.</text>
</comment>
<feature type="transmembrane region" description="Helical" evidence="3">
    <location>
        <begin position="14"/>
        <end position="38"/>
    </location>
</feature>
<keyword evidence="3" id="KW-0472">Membrane</keyword>
<keyword evidence="3" id="KW-1133">Transmembrane helix</keyword>
<evidence type="ECO:0000313" key="4">
    <source>
        <dbReference type="EMBL" id="KAK7678559.1"/>
    </source>
</evidence>
<dbReference type="PANTHER" id="PTHR43899:SF13">
    <property type="entry name" value="RH59310P"/>
    <property type="match status" value="1"/>
</dbReference>
<dbReference type="PRINTS" id="PR00081">
    <property type="entry name" value="GDHRDH"/>
</dbReference>
<sequence>MILDYNDLISTQTFTILGILTAFYFFQRFASFVWLYYLRPPSLHKFLHGKEPYALITGASDGIGRAVAKELYERGFNLILHGRNETKLKAAIDQIHASGKGPKRDIRFFLASADAADVDFTKIVEQFKDLRITLVINNVGGGRLRAQRIDAFSGEDLLGDIRVNALFSFDLTHALLPQLRAAGGPVEVVFVGSQSADIAIPRLSTYAASKSFLYQLTRCLNADETYGSPSQVRFTYWNVGTVITNSLREKPSLFYPLAADFAKNLMGIIGCGREKVTPYAPHAMQQLLVGLLPKSILLHHATKTIQRIIDETEKRTD</sequence>